<proteinExistence type="predicted"/>
<keyword evidence="2" id="KW-1185">Reference proteome</keyword>
<dbReference type="OrthoDB" id="9803810at2"/>
<evidence type="ECO:0000313" key="2">
    <source>
        <dbReference type="Proteomes" id="UP000246145"/>
    </source>
</evidence>
<evidence type="ECO:0000313" key="1">
    <source>
        <dbReference type="EMBL" id="PVY62098.1"/>
    </source>
</evidence>
<evidence type="ECO:0008006" key="3">
    <source>
        <dbReference type="Google" id="ProtNLM"/>
    </source>
</evidence>
<dbReference type="Proteomes" id="UP000246145">
    <property type="component" value="Unassembled WGS sequence"/>
</dbReference>
<accession>A0A2U1CM71</accession>
<dbReference type="AlphaFoldDB" id="A0A2U1CM71"/>
<sequence length="70" mass="8060">MVTKLRLGPLPRQRIVKMTISLPVSLNEELDRYAAAHSQLYGEKVDAVTLVPYMLERFITTDRGFRRARA</sequence>
<dbReference type="Pfam" id="PF10038">
    <property type="entry name" value="DUF2274"/>
    <property type="match status" value="1"/>
</dbReference>
<gene>
    <name evidence="1" type="ORF">C7440_1588</name>
</gene>
<dbReference type="InterPro" id="IPR018733">
    <property type="entry name" value="DUF2274"/>
</dbReference>
<organism evidence="1 2">
    <name type="scientific">Pusillimonas noertemannii</name>
    <dbReference type="NCBI Taxonomy" id="305977"/>
    <lineage>
        <taxon>Bacteria</taxon>
        <taxon>Pseudomonadati</taxon>
        <taxon>Pseudomonadota</taxon>
        <taxon>Betaproteobacteria</taxon>
        <taxon>Burkholderiales</taxon>
        <taxon>Alcaligenaceae</taxon>
        <taxon>Pusillimonas</taxon>
    </lineage>
</organism>
<comment type="caution">
    <text evidence="1">The sequence shown here is derived from an EMBL/GenBank/DDBJ whole genome shotgun (WGS) entry which is preliminary data.</text>
</comment>
<dbReference type="RefSeq" id="WP_116518095.1">
    <property type="nucleotide sequence ID" value="NZ_JACCEX010000002.1"/>
</dbReference>
<protein>
    <recommendedName>
        <fullName evidence="3">DUF2274 domain-containing protein</fullName>
    </recommendedName>
</protein>
<reference evidence="1 2" key="1">
    <citation type="submission" date="2018-04" db="EMBL/GenBank/DDBJ databases">
        <title>Genomic Encyclopedia of Type Strains, Phase IV (KMG-IV): sequencing the most valuable type-strain genomes for metagenomic binning, comparative biology and taxonomic classification.</title>
        <authorList>
            <person name="Goeker M."/>
        </authorList>
    </citation>
    <scope>NUCLEOTIDE SEQUENCE [LARGE SCALE GENOMIC DNA]</scope>
    <source>
        <strain evidence="1 2">DSM 10065</strain>
    </source>
</reference>
<dbReference type="EMBL" id="QEKO01000002">
    <property type="protein sequence ID" value="PVY62098.1"/>
    <property type="molecule type" value="Genomic_DNA"/>
</dbReference>
<name>A0A2U1CM71_9BURK</name>